<accession>A0A5B8M5L4</accession>
<keyword evidence="2" id="KW-1185">Reference proteome</keyword>
<protein>
    <submittedName>
        <fullName evidence="1">Uncharacterized protein</fullName>
    </submittedName>
</protein>
<dbReference type="Proteomes" id="UP000320216">
    <property type="component" value="Chromosome"/>
</dbReference>
<proteinExistence type="predicted"/>
<dbReference type="OrthoDB" id="5144826at2"/>
<evidence type="ECO:0000313" key="2">
    <source>
        <dbReference type="Proteomes" id="UP000320216"/>
    </source>
</evidence>
<evidence type="ECO:0000313" key="1">
    <source>
        <dbReference type="EMBL" id="QDZ14882.1"/>
    </source>
</evidence>
<dbReference type="KEGG" id="huw:FPZ11_09020"/>
<dbReference type="RefSeq" id="WP_146320188.1">
    <property type="nucleotide sequence ID" value="NZ_CP042305.1"/>
</dbReference>
<gene>
    <name evidence="1" type="ORF">FPZ11_09020</name>
</gene>
<name>A0A5B8M5L4_9MICO</name>
<sequence>MSSYYDCFISGDHEAAKHLIADAVNSQGFLVEVQQDGNWLVRRGNMTSTVFVGALAGDNFQITFGVQFFQDAAGLLVARLDKNTAAGFFKGGVWGLSKIDKAFSETCMAMYNTLVSAGVLTNTAEG</sequence>
<dbReference type="AlphaFoldDB" id="A0A5B8M5L4"/>
<organism evidence="1 2">
    <name type="scientific">Humibacter ginsenosidimutans</name>
    <dbReference type="NCBI Taxonomy" id="2599293"/>
    <lineage>
        <taxon>Bacteria</taxon>
        <taxon>Bacillati</taxon>
        <taxon>Actinomycetota</taxon>
        <taxon>Actinomycetes</taxon>
        <taxon>Micrococcales</taxon>
        <taxon>Microbacteriaceae</taxon>
        <taxon>Humibacter</taxon>
    </lineage>
</organism>
<reference evidence="1 2" key="1">
    <citation type="submission" date="2019-07" db="EMBL/GenBank/DDBJ databases">
        <title>Full genome sequence of Humibacter sp. WJ7-1.</title>
        <authorList>
            <person name="Im W.-T."/>
        </authorList>
    </citation>
    <scope>NUCLEOTIDE SEQUENCE [LARGE SCALE GENOMIC DNA]</scope>
    <source>
        <strain evidence="1 2">WJ7-1</strain>
    </source>
</reference>
<dbReference type="EMBL" id="CP042305">
    <property type="protein sequence ID" value="QDZ14882.1"/>
    <property type="molecule type" value="Genomic_DNA"/>
</dbReference>